<dbReference type="InParanoid" id="A0A543AX41"/>
<dbReference type="Proteomes" id="UP000317043">
    <property type="component" value="Unassembled WGS sequence"/>
</dbReference>
<dbReference type="EMBL" id="VFOW01000001">
    <property type="protein sequence ID" value="TQL77129.1"/>
    <property type="molecule type" value="Genomic_DNA"/>
</dbReference>
<keyword evidence="2" id="KW-1185">Reference proteome</keyword>
<dbReference type="AlphaFoldDB" id="A0A543AX41"/>
<gene>
    <name evidence="1" type="ORF">FB566_2679</name>
</gene>
<reference evidence="1 2" key="1">
    <citation type="submission" date="2019-06" db="EMBL/GenBank/DDBJ databases">
        <title>Sequencing the genomes of 1000 actinobacteria strains.</title>
        <authorList>
            <person name="Klenk H.-P."/>
        </authorList>
    </citation>
    <scope>NUCLEOTIDE SEQUENCE [LARGE SCALE GENOMIC DNA]</scope>
    <source>
        <strain evidence="1 2">DSM 45928</strain>
    </source>
</reference>
<evidence type="ECO:0000313" key="1">
    <source>
        <dbReference type="EMBL" id="TQL77129.1"/>
    </source>
</evidence>
<protein>
    <submittedName>
        <fullName evidence="1">Uncharacterized protein</fullName>
    </submittedName>
</protein>
<name>A0A543AX41_9ACTN</name>
<proteinExistence type="predicted"/>
<accession>A0A543AX41</accession>
<sequence>MRFHSLHAFHPHRSPRVRMINVSRPTPGRDAFVDQDQNQPHIGLLG</sequence>
<evidence type="ECO:0000313" key="2">
    <source>
        <dbReference type="Proteomes" id="UP000317043"/>
    </source>
</evidence>
<comment type="caution">
    <text evidence="1">The sequence shown here is derived from an EMBL/GenBank/DDBJ whole genome shotgun (WGS) entry which is preliminary data.</text>
</comment>
<organism evidence="1 2">
    <name type="scientific">Stackebrandtia endophytica</name>
    <dbReference type="NCBI Taxonomy" id="1496996"/>
    <lineage>
        <taxon>Bacteria</taxon>
        <taxon>Bacillati</taxon>
        <taxon>Actinomycetota</taxon>
        <taxon>Actinomycetes</taxon>
        <taxon>Glycomycetales</taxon>
        <taxon>Glycomycetaceae</taxon>
        <taxon>Stackebrandtia</taxon>
    </lineage>
</organism>